<evidence type="ECO:0000256" key="4">
    <source>
        <dbReference type="ARBA" id="ARBA00022723"/>
    </source>
</evidence>
<comment type="cofactor">
    <cofactor evidence="1 8">
        <name>heme</name>
        <dbReference type="ChEBI" id="CHEBI:30413"/>
    </cofactor>
</comment>
<keyword evidence="10" id="KW-0812">Transmembrane</keyword>
<dbReference type="PRINTS" id="PR00385">
    <property type="entry name" value="P450"/>
</dbReference>
<dbReference type="PROSITE" id="PS00086">
    <property type="entry name" value="CYTOCHROME_P450"/>
    <property type="match status" value="1"/>
</dbReference>
<dbReference type="Pfam" id="PF00067">
    <property type="entry name" value="p450"/>
    <property type="match status" value="1"/>
</dbReference>
<protein>
    <submittedName>
        <fullName evidence="11">Flavonoid 3'-monooxygenase</fullName>
    </submittedName>
</protein>
<dbReference type="InterPro" id="IPR001128">
    <property type="entry name" value="Cyt_P450"/>
</dbReference>
<evidence type="ECO:0000313" key="11">
    <source>
        <dbReference type="EMBL" id="JAT59225.1"/>
    </source>
</evidence>
<dbReference type="AlphaFoldDB" id="A0A1D1YX65"/>
<dbReference type="GO" id="GO:0005506">
    <property type="term" value="F:iron ion binding"/>
    <property type="evidence" value="ECO:0007669"/>
    <property type="project" value="InterPro"/>
</dbReference>
<feature type="transmembrane region" description="Helical" evidence="10">
    <location>
        <begin position="15"/>
        <end position="35"/>
    </location>
</feature>
<dbReference type="InterPro" id="IPR036396">
    <property type="entry name" value="Cyt_P450_sf"/>
</dbReference>
<evidence type="ECO:0000256" key="6">
    <source>
        <dbReference type="ARBA" id="ARBA00023004"/>
    </source>
</evidence>
<dbReference type="PRINTS" id="PR00463">
    <property type="entry name" value="EP450I"/>
</dbReference>
<evidence type="ECO:0000256" key="9">
    <source>
        <dbReference type="RuleBase" id="RU000461"/>
    </source>
</evidence>
<keyword evidence="10" id="KW-0472">Membrane</keyword>
<dbReference type="GO" id="GO:0004497">
    <property type="term" value="F:monooxygenase activity"/>
    <property type="evidence" value="ECO:0007669"/>
    <property type="project" value="UniProtKB-KW"/>
</dbReference>
<evidence type="ECO:0000256" key="2">
    <source>
        <dbReference type="ARBA" id="ARBA00010617"/>
    </source>
</evidence>
<accession>A0A1D1YX65</accession>
<feature type="binding site" description="axial binding residue" evidence="8">
    <location>
        <position position="468"/>
    </location>
    <ligand>
        <name>heme</name>
        <dbReference type="ChEBI" id="CHEBI:30413"/>
    </ligand>
    <ligandPart>
        <name>Fe</name>
        <dbReference type="ChEBI" id="CHEBI:18248"/>
    </ligandPart>
</feature>
<gene>
    <name evidence="11" type="primary">CYP75B1_3</name>
    <name evidence="11" type="ORF">g.93983</name>
</gene>
<keyword evidence="3 8" id="KW-0349">Heme</keyword>
<comment type="similarity">
    <text evidence="2 9">Belongs to the cytochrome P450 family.</text>
</comment>
<keyword evidence="5 9" id="KW-0560">Oxidoreductase</keyword>
<dbReference type="GO" id="GO:0020037">
    <property type="term" value="F:heme binding"/>
    <property type="evidence" value="ECO:0007669"/>
    <property type="project" value="InterPro"/>
</dbReference>
<dbReference type="Gene3D" id="1.10.630.10">
    <property type="entry name" value="Cytochrome P450"/>
    <property type="match status" value="1"/>
</dbReference>
<keyword evidence="7 9" id="KW-0503">Monooxygenase</keyword>
<organism evidence="11">
    <name type="scientific">Anthurium amnicola</name>
    <dbReference type="NCBI Taxonomy" id="1678845"/>
    <lineage>
        <taxon>Eukaryota</taxon>
        <taxon>Viridiplantae</taxon>
        <taxon>Streptophyta</taxon>
        <taxon>Embryophyta</taxon>
        <taxon>Tracheophyta</taxon>
        <taxon>Spermatophyta</taxon>
        <taxon>Magnoliopsida</taxon>
        <taxon>Liliopsida</taxon>
        <taxon>Araceae</taxon>
        <taxon>Pothoideae</taxon>
        <taxon>Potheae</taxon>
        <taxon>Anthurium</taxon>
    </lineage>
</organism>
<dbReference type="PANTHER" id="PTHR47944:SF16">
    <property type="entry name" value="CYTOCHROME P450 FAMILY 1 SUBFAMILY A POLYPEPTIDE 1"/>
    <property type="match status" value="1"/>
</dbReference>
<keyword evidence="4 8" id="KW-0479">Metal-binding</keyword>
<keyword evidence="10" id="KW-1133">Transmembrane helix</keyword>
<evidence type="ECO:0000256" key="7">
    <source>
        <dbReference type="ARBA" id="ARBA00023033"/>
    </source>
</evidence>
<dbReference type="EMBL" id="GDJX01008711">
    <property type="protein sequence ID" value="JAT59225.1"/>
    <property type="molecule type" value="Transcribed_RNA"/>
</dbReference>
<dbReference type="GO" id="GO:0016705">
    <property type="term" value="F:oxidoreductase activity, acting on paired donors, with incorporation or reduction of molecular oxygen"/>
    <property type="evidence" value="ECO:0007669"/>
    <property type="project" value="InterPro"/>
</dbReference>
<evidence type="ECO:0000256" key="3">
    <source>
        <dbReference type="ARBA" id="ARBA00022617"/>
    </source>
</evidence>
<name>A0A1D1YX65_9ARAE</name>
<dbReference type="PANTHER" id="PTHR47944">
    <property type="entry name" value="CYTOCHROME P450 98A9"/>
    <property type="match status" value="1"/>
</dbReference>
<dbReference type="SUPFAM" id="SSF48264">
    <property type="entry name" value="Cytochrome P450"/>
    <property type="match status" value="1"/>
</dbReference>
<dbReference type="InterPro" id="IPR002401">
    <property type="entry name" value="Cyt_P450_E_grp-I"/>
</dbReference>
<dbReference type="FunFam" id="1.10.630.10:FF:000126">
    <property type="entry name" value="Predicted protein"/>
    <property type="match status" value="1"/>
</dbReference>
<evidence type="ECO:0000256" key="5">
    <source>
        <dbReference type="ARBA" id="ARBA00023002"/>
    </source>
</evidence>
<keyword evidence="6 8" id="KW-0408">Iron</keyword>
<dbReference type="CDD" id="cd20618">
    <property type="entry name" value="CYP71_clan"/>
    <property type="match status" value="1"/>
</dbReference>
<dbReference type="InterPro" id="IPR017972">
    <property type="entry name" value="Cyt_P450_CS"/>
</dbReference>
<evidence type="ECO:0000256" key="8">
    <source>
        <dbReference type="PIRSR" id="PIRSR602401-1"/>
    </source>
</evidence>
<evidence type="ECO:0000256" key="10">
    <source>
        <dbReference type="SAM" id="Phobius"/>
    </source>
</evidence>
<sequence>MAPGFLNWASQPTMLASSLACFVVLFTFIVVWRLAKAVTSKAPKLPPGPRRWPIVGNLLQLGHLPHRDMAALSAAYGPLVYLRLGSVDAITTDDPGVIREILLQQDDAFASRPRTLAAVHLAYGCGDVALAPLGPRWKRMRRICMEHLLTTRQLDSFAGHREEEARHLVREVWREAQAGLAVNLRRVLGAFSMNNVTRMVLAKRYLGTESARPEEAMEFMDVIREVSWLGGMIYLGDYLPAWRWVDPSGCERKMREVERKLNELLTRIVEEHKGARGREKQREGAGDDRKEMDFVDVLLSLPGEDGKEHLDDVDIKALILDMIAAGTDTSSVMNEWAMTEVIRNPPVLRKIQEELDAVVGRDRVVAEADLAHLSYLRCVVRETFRMHPPGPFLVPHESVRPTRLLGYDIPSRARVFVNLHAHGRNPRVWDDVDKFKPERHMRADGGRVEISHGPDFEILPFGAGRRKCPGAPLGVVFILMALAGLFHCFDWFPPEGLRPEDIDTAEVYGITMPKSKPLVATARPRLPPHLYT</sequence>
<evidence type="ECO:0000256" key="1">
    <source>
        <dbReference type="ARBA" id="ARBA00001971"/>
    </source>
</evidence>
<proteinExistence type="inferred from homology"/>
<reference evidence="11" key="1">
    <citation type="submission" date="2015-07" db="EMBL/GenBank/DDBJ databases">
        <title>Transcriptome Assembly of Anthurium amnicola.</title>
        <authorList>
            <person name="Suzuki J."/>
        </authorList>
    </citation>
    <scope>NUCLEOTIDE SEQUENCE</scope>
</reference>